<evidence type="ECO:0000256" key="10">
    <source>
        <dbReference type="RuleBase" id="RU361186"/>
    </source>
</evidence>
<feature type="active site" evidence="8">
    <location>
        <position position="408"/>
    </location>
</feature>
<keyword evidence="5 10" id="KW-0119">Carbohydrate metabolism</keyword>
<dbReference type="PRINTS" id="PR00733">
    <property type="entry name" value="GLHYDRLASE6"/>
</dbReference>
<evidence type="ECO:0000256" key="5">
    <source>
        <dbReference type="ARBA" id="ARBA00023277"/>
    </source>
</evidence>
<keyword evidence="1" id="KW-0732">Signal</keyword>
<feature type="compositionally biased region" description="Low complexity" evidence="11">
    <location>
        <begin position="191"/>
        <end position="212"/>
    </location>
</feature>
<dbReference type="PROSITE" id="PS00655">
    <property type="entry name" value="GLYCOSYL_HYDROL_F6_1"/>
    <property type="match status" value="1"/>
</dbReference>
<dbReference type="EC" id="3.2.1.-" evidence="10"/>
<feature type="compositionally biased region" description="Polar residues" evidence="11">
    <location>
        <begin position="73"/>
        <end position="94"/>
    </location>
</feature>
<keyword evidence="4" id="KW-1015">Disulfide bond</keyword>
<dbReference type="Proteomes" id="UP000742024">
    <property type="component" value="Unassembled WGS sequence"/>
</dbReference>
<keyword evidence="7 10" id="KW-0624">Polysaccharide degradation</keyword>
<feature type="compositionally biased region" description="Acidic residues" evidence="11">
    <location>
        <begin position="162"/>
        <end position="183"/>
    </location>
</feature>
<dbReference type="InterPro" id="IPR016288">
    <property type="entry name" value="Beta_cellobiohydrolase"/>
</dbReference>
<evidence type="ECO:0000256" key="6">
    <source>
        <dbReference type="ARBA" id="ARBA00023295"/>
    </source>
</evidence>
<dbReference type="PANTHER" id="PTHR34876">
    <property type="match status" value="1"/>
</dbReference>
<protein>
    <recommendedName>
        <fullName evidence="10">Glucanase</fullName>
        <ecNumber evidence="10">3.2.1.-</ecNumber>
    </recommendedName>
</protein>
<feature type="compositionally biased region" description="Acidic residues" evidence="11">
    <location>
        <begin position="102"/>
        <end position="130"/>
    </location>
</feature>
<comment type="caution">
    <text evidence="12">The sequence shown here is derived from an EMBL/GenBank/DDBJ whole genome shotgun (WGS) entry which is preliminary data.</text>
</comment>
<dbReference type="PANTHER" id="PTHR34876:SF4">
    <property type="entry name" value="1,4-BETA-D-GLUCAN CELLOBIOHYDROLASE C-RELATED"/>
    <property type="match status" value="1"/>
</dbReference>
<dbReference type="Pfam" id="PF01341">
    <property type="entry name" value="Glyco_hydro_6"/>
    <property type="match status" value="1"/>
</dbReference>
<evidence type="ECO:0000256" key="7">
    <source>
        <dbReference type="ARBA" id="ARBA00023326"/>
    </source>
</evidence>
<comment type="similarity">
    <text evidence="10">Belongs to the glycosyl hydrolase family 6.</text>
</comment>
<feature type="active site" description="Proton donor" evidence="9">
    <location>
        <position position="454"/>
    </location>
</feature>
<feature type="compositionally biased region" description="Acidic residues" evidence="11">
    <location>
        <begin position="33"/>
        <end position="43"/>
    </location>
</feature>
<organism evidence="12 13">
    <name type="scientific">Claviceps arundinis</name>
    <dbReference type="NCBI Taxonomy" id="1623583"/>
    <lineage>
        <taxon>Eukaryota</taxon>
        <taxon>Fungi</taxon>
        <taxon>Dikarya</taxon>
        <taxon>Ascomycota</taxon>
        <taxon>Pezizomycotina</taxon>
        <taxon>Sordariomycetes</taxon>
        <taxon>Hypocreomycetidae</taxon>
        <taxon>Hypocreales</taxon>
        <taxon>Clavicipitaceae</taxon>
        <taxon>Claviceps</taxon>
    </lineage>
</organism>
<dbReference type="PROSITE" id="PS00656">
    <property type="entry name" value="GLYCOSYL_HYDROL_F6_2"/>
    <property type="match status" value="1"/>
</dbReference>
<keyword evidence="3 10" id="KW-0136">Cellulose degradation</keyword>
<keyword evidence="2 10" id="KW-0378">Hydrolase</keyword>
<evidence type="ECO:0000256" key="9">
    <source>
        <dbReference type="PROSITE-ProRule" id="PRU10057"/>
    </source>
</evidence>
<proteinExistence type="inferred from homology"/>
<feature type="region of interest" description="Disordered" evidence="11">
    <location>
        <begin position="1"/>
        <end position="256"/>
    </location>
</feature>
<keyword evidence="13" id="KW-1185">Reference proteome</keyword>
<feature type="compositionally biased region" description="Low complexity" evidence="11">
    <location>
        <begin position="137"/>
        <end position="155"/>
    </location>
</feature>
<evidence type="ECO:0000256" key="8">
    <source>
        <dbReference type="PROSITE-ProRule" id="PRU10056"/>
    </source>
</evidence>
<evidence type="ECO:0000256" key="1">
    <source>
        <dbReference type="ARBA" id="ARBA00022729"/>
    </source>
</evidence>
<evidence type="ECO:0000313" key="13">
    <source>
        <dbReference type="Proteomes" id="UP000742024"/>
    </source>
</evidence>
<accession>A0ABQ7P2P0</accession>
<dbReference type="InterPro" id="IPR036434">
    <property type="entry name" value="Beta_cellobiohydrolase_sf"/>
</dbReference>
<reference evidence="12 13" key="1">
    <citation type="journal article" date="2020" name="bioRxiv">
        <title>Whole genome comparisons of ergot fungi reveals the divergence and evolution of species within the genus Claviceps are the result of varying mechanisms driving genome evolution and host range expansion.</title>
        <authorList>
            <person name="Wyka S.A."/>
            <person name="Mondo S.J."/>
            <person name="Liu M."/>
            <person name="Dettman J."/>
            <person name="Nalam V."/>
            <person name="Broders K.D."/>
        </authorList>
    </citation>
    <scope>NUCLEOTIDE SEQUENCE [LARGE SCALE GENOMIC DNA]</scope>
    <source>
        <strain evidence="12 13">LM583</strain>
    </source>
</reference>
<name>A0ABQ7P2P0_9HYPO</name>
<evidence type="ECO:0000256" key="11">
    <source>
        <dbReference type="SAM" id="MobiDB-lite"/>
    </source>
</evidence>
<dbReference type="InterPro" id="IPR001524">
    <property type="entry name" value="Glyco_hydro_6_CS"/>
</dbReference>
<dbReference type="Gene3D" id="3.20.20.40">
    <property type="entry name" value="1, 4-beta cellobiohydrolase"/>
    <property type="match status" value="1"/>
</dbReference>
<evidence type="ECO:0000256" key="4">
    <source>
        <dbReference type="ARBA" id="ARBA00023157"/>
    </source>
</evidence>
<feature type="compositionally biased region" description="Polar residues" evidence="11">
    <location>
        <begin position="1"/>
        <end position="27"/>
    </location>
</feature>
<dbReference type="SUPFAM" id="SSF51989">
    <property type="entry name" value="Glycosyl hydrolases family 6, cellulases"/>
    <property type="match status" value="1"/>
</dbReference>
<sequence length="680" mass="73965">MSPASSVSSFTARVTTPVRSAATSSVTYAADDPFTDTETDYFDDGYFTDMEPDPVSSVAPRPVTRSARGPFTYTKSGPARTTVTGTARVSSTKTAPGPVYTSDDDDGDIFDTEPDPFDDFDDFDDSDNTETEAYPHSTTTRAVTATARRTSTRSAPAPVYTSDDDDVTDIDFDPVYDSDDDSYITEQYPGRSTTTRAVTATARRTSTRSAPAPVYTSDDDDVTDIDFDPVYDSDDDSDATDYEPDSDDNYITETKPRPTRTAVTSFITTYVTSTVASSVTSSFSLPPNCFCTEPARRPVYSSATSSVTSSAPAKASGSAAWKGNPYSGVDIWLNTDYASSIRNRAIPRLAGAMATAAEKVAKTPTFYWMDSLSKTPVMEKMLADIRAANRKGGNYAGQFVVYDLPDRDCAAAASSGQFTIRNNGVSKYKNYIDTIRKIVLAYSDVRIMLIIEPDSLSNIVTNLNIEKCSEAKSAYLEGVNYALRQLNLPNVAMYLDAGHAGWLGWPANQDSAAQLFAKVYKDAGSPSSLRGLVTNVANYNGWDTATPPRYTTGNAIYDEKHYIHALSPLLERHGWAGARFITDQGRAGRQPTGQTSWSHWCNAKGTGFGLRPSANTGDALLDAFVWVKPGGESDGTSKASSRRYDYHCGFEDALKPAPEAGQWFHEHFVQLLRNANPPFL</sequence>
<evidence type="ECO:0000256" key="3">
    <source>
        <dbReference type="ARBA" id="ARBA00023001"/>
    </source>
</evidence>
<evidence type="ECO:0000256" key="2">
    <source>
        <dbReference type="ARBA" id="ARBA00022801"/>
    </source>
</evidence>
<gene>
    <name evidence="12" type="ORF">E4U57_005827</name>
</gene>
<feature type="compositionally biased region" description="Acidic residues" evidence="11">
    <location>
        <begin position="217"/>
        <end position="250"/>
    </location>
</feature>
<dbReference type="EMBL" id="SRPR01000475">
    <property type="protein sequence ID" value="KAG5952765.1"/>
    <property type="molecule type" value="Genomic_DNA"/>
</dbReference>
<keyword evidence="6 10" id="KW-0326">Glycosidase</keyword>
<evidence type="ECO:0000313" key="12">
    <source>
        <dbReference type="EMBL" id="KAG5952765.1"/>
    </source>
</evidence>